<evidence type="ECO:0000313" key="2">
    <source>
        <dbReference type="EMBL" id="KAF0747245.1"/>
    </source>
</evidence>
<evidence type="ECO:0000256" key="1">
    <source>
        <dbReference type="SAM" id="MobiDB-lite"/>
    </source>
</evidence>
<keyword evidence="3" id="KW-1185">Reference proteome</keyword>
<reference evidence="2 3" key="1">
    <citation type="submission" date="2019-08" db="EMBL/GenBank/DDBJ databases">
        <title>Whole genome of Aphis craccivora.</title>
        <authorList>
            <person name="Voronova N.V."/>
            <person name="Shulinski R.S."/>
            <person name="Bandarenka Y.V."/>
            <person name="Zhorov D.G."/>
            <person name="Warner D."/>
        </authorList>
    </citation>
    <scope>NUCLEOTIDE SEQUENCE [LARGE SCALE GENOMIC DNA]</scope>
    <source>
        <strain evidence="2">180601</strain>
        <tissue evidence="2">Whole Body</tissue>
    </source>
</reference>
<comment type="caution">
    <text evidence="2">The sequence shown here is derived from an EMBL/GenBank/DDBJ whole genome shotgun (WGS) entry which is preliminary data.</text>
</comment>
<organism evidence="2 3">
    <name type="scientific">Aphis craccivora</name>
    <name type="common">Cowpea aphid</name>
    <dbReference type="NCBI Taxonomy" id="307492"/>
    <lineage>
        <taxon>Eukaryota</taxon>
        <taxon>Metazoa</taxon>
        <taxon>Ecdysozoa</taxon>
        <taxon>Arthropoda</taxon>
        <taxon>Hexapoda</taxon>
        <taxon>Insecta</taxon>
        <taxon>Pterygota</taxon>
        <taxon>Neoptera</taxon>
        <taxon>Paraneoptera</taxon>
        <taxon>Hemiptera</taxon>
        <taxon>Sternorrhyncha</taxon>
        <taxon>Aphidomorpha</taxon>
        <taxon>Aphidoidea</taxon>
        <taxon>Aphididae</taxon>
        <taxon>Aphidini</taxon>
        <taxon>Aphis</taxon>
        <taxon>Aphis</taxon>
    </lineage>
</organism>
<name>A0A6G0Y1D0_APHCR</name>
<evidence type="ECO:0000313" key="3">
    <source>
        <dbReference type="Proteomes" id="UP000478052"/>
    </source>
</evidence>
<dbReference type="EMBL" id="VUJU01006907">
    <property type="protein sequence ID" value="KAF0747245.1"/>
    <property type="molecule type" value="Genomic_DNA"/>
</dbReference>
<feature type="compositionally biased region" description="Polar residues" evidence="1">
    <location>
        <begin position="162"/>
        <end position="173"/>
    </location>
</feature>
<protein>
    <submittedName>
        <fullName evidence="2">Transcription factor Adf-1</fullName>
    </submittedName>
</protein>
<sequence length="183" mass="21339">MLVKIYKRFCISSQQLKISITNVTSIEEDTNDDDNGNSNDNYVSIQINPDINDLSPETTFEPVTERTSEIESTYNKKRQKKTEAFIEILNKRSEERNRLFKELTKTEEDPIDLFFKSMAHTYRQKNLKLSEQTSGPSDYIFPENLTSRPQELYSINYSSTTHNTSVDDLNSEPNWAGRPFQNY</sequence>
<accession>A0A6G0Y1D0</accession>
<dbReference type="OrthoDB" id="6621286at2759"/>
<proteinExistence type="predicted"/>
<dbReference type="Proteomes" id="UP000478052">
    <property type="component" value="Unassembled WGS sequence"/>
</dbReference>
<dbReference type="AlphaFoldDB" id="A0A6G0Y1D0"/>
<gene>
    <name evidence="2" type="ORF">FWK35_00020554</name>
</gene>
<feature type="region of interest" description="Disordered" evidence="1">
    <location>
        <begin position="162"/>
        <end position="183"/>
    </location>
</feature>